<reference evidence="2 3" key="1">
    <citation type="submission" date="2021-06" db="EMBL/GenBank/DDBJ databases">
        <title>Caerostris extrusa draft genome.</title>
        <authorList>
            <person name="Kono N."/>
            <person name="Arakawa K."/>
        </authorList>
    </citation>
    <scope>NUCLEOTIDE SEQUENCE [LARGE SCALE GENOMIC DNA]</scope>
</reference>
<comment type="caution">
    <text evidence="2">The sequence shown here is derived from an EMBL/GenBank/DDBJ whole genome shotgun (WGS) entry which is preliminary data.</text>
</comment>
<evidence type="ECO:0000256" key="1">
    <source>
        <dbReference type="SAM" id="MobiDB-lite"/>
    </source>
</evidence>
<dbReference type="AlphaFoldDB" id="A0AAV4P9U0"/>
<evidence type="ECO:0000313" key="2">
    <source>
        <dbReference type="EMBL" id="GIX93394.1"/>
    </source>
</evidence>
<gene>
    <name evidence="2" type="ORF">CEXT_302121</name>
</gene>
<proteinExistence type="predicted"/>
<dbReference type="EMBL" id="BPLR01004243">
    <property type="protein sequence ID" value="GIX93394.1"/>
    <property type="molecule type" value="Genomic_DNA"/>
</dbReference>
<organism evidence="2 3">
    <name type="scientific">Caerostris extrusa</name>
    <name type="common">Bark spider</name>
    <name type="synonym">Caerostris bankana</name>
    <dbReference type="NCBI Taxonomy" id="172846"/>
    <lineage>
        <taxon>Eukaryota</taxon>
        <taxon>Metazoa</taxon>
        <taxon>Ecdysozoa</taxon>
        <taxon>Arthropoda</taxon>
        <taxon>Chelicerata</taxon>
        <taxon>Arachnida</taxon>
        <taxon>Araneae</taxon>
        <taxon>Araneomorphae</taxon>
        <taxon>Entelegynae</taxon>
        <taxon>Araneoidea</taxon>
        <taxon>Araneidae</taxon>
        <taxon>Caerostris</taxon>
    </lineage>
</organism>
<accession>A0AAV4P9U0</accession>
<keyword evidence="3" id="KW-1185">Reference proteome</keyword>
<sequence>MSQHHIRNYKCTYDAVGTAYRPPKRKPVKEFLEEPSPVQIVEVTMRLTGGCPRSRKKQAPAPKKNQGRVPRVSNRQLTNGLQFANVISGNMRVLPWPSIREKKPNPPIEEVRILQPAPFCNHHNWQYATT</sequence>
<dbReference type="Proteomes" id="UP001054945">
    <property type="component" value="Unassembled WGS sequence"/>
</dbReference>
<feature type="region of interest" description="Disordered" evidence="1">
    <location>
        <begin position="48"/>
        <end position="76"/>
    </location>
</feature>
<evidence type="ECO:0000313" key="3">
    <source>
        <dbReference type="Proteomes" id="UP001054945"/>
    </source>
</evidence>
<protein>
    <submittedName>
        <fullName evidence="2">Uncharacterized protein</fullName>
    </submittedName>
</protein>
<name>A0AAV4P9U0_CAEEX</name>